<dbReference type="Proteomes" id="UP000018417">
    <property type="component" value="Unassembled WGS sequence"/>
</dbReference>
<accession>N9FLM7</accession>
<reference evidence="1 2" key="1">
    <citation type="submission" date="2013-02" db="EMBL/GenBank/DDBJ databases">
        <title>The Genome Sequence of Acinetobacter beijerinckii ANC 3835.</title>
        <authorList>
            <consortium name="The Broad Institute Genome Sequencing Platform"/>
            <consortium name="The Broad Institute Genome Sequencing Center for Infectious Disease"/>
            <person name="Cerqueira G."/>
            <person name="Feldgarden M."/>
            <person name="Courvalin P."/>
            <person name="Perichon B."/>
            <person name="Grillot-Courvalin C."/>
            <person name="Clermont D."/>
            <person name="Rocha E."/>
            <person name="Yoon E.-J."/>
            <person name="Nemec A."/>
            <person name="Walker B."/>
            <person name="Young S.K."/>
            <person name="Zeng Q."/>
            <person name="Gargeya S."/>
            <person name="Fitzgerald M."/>
            <person name="Haas B."/>
            <person name="Abouelleil A."/>
            <person name="Alvarado L."/>
            <person name="Arachchi H.M."/>
            <person name="Berlin A.M."/>
            <person name="Chapman S.B."/>
            <person name="Dewar J."/>
            <person name="Goldberg J."/>
            <person name="Griggs A."/>
            <person name="Gujja S."/>
            <person name="Hansen M."/>
            <person name="Howarth C."/>
            <person name="Imamovic A."/>
            <person name="Larimer J."/>
            <person name="McCowan C."/>
            <person name="Murphy C."/>
            <person name="Neiman D."/>
            <person name="Pearson M."/>
            <person name="Priest M."/>
            <person name="Roberts A."/>
            <person name="Saif S."/>
            <person name="Shea T."/>
            <person name="Sisk P."/>
            <person name="Sykes S."/>
            <person name="Wortman J."/>
            <person name="Nusbaum C."/>
            <person name="Birren B."/>
        </authorList>
    </citation>
    <scope>NUCLEOTIDE SEQUENCE [LARGE SCALE GENOMIC DNA]</scope>
    <source>
        <strain evidence="1 2">ANC 3835</strain>
    </source>
</reference>
<dbReference type="RefSeq" id="WP_005051553.1">
    <property type="nucleotide sequence ID" value="NZ_KB849757.1"/>
</dbReference>
<evidence type="ECO:0000313" key="1">
    <source>
        <dbReference type="EMBL" id="ENW08230.1"/>
    </source>
</evidence>
<dbReference type="PATRIC" id="fig|1217649.3.peg.385"/>
<dbReference type="AlphaFoldDB" id="N9FLM7"/>
<comment type="caution">
    <text evidence="1">The sequence shown here is derived from an EMBL/GenBank/DDBJ whole genome shotgun (WGS) entry which is preliminary data.</text>
</comment>
<dbReference type="EMBL" id="APQK01000002">
    <property type="protein sequence ID" value="ENW08230.1"/>
    <property type="molecule type" value="Genomic_DNA"/>
</dbReference>
<evidence type="ECO:0000313" key="2">
    <source>
        <dbReference type="Proteomes" id="UP000018417"/>
    </source>
</evidence>
<organism evidence="1 2">
    <name type="scientific">Acinetobacter beijerinckii ANC 3835</name>
    <dbReference type="NCBI Taxonomy" id="1217649"/>
    <lineage>
        <taxon>Bacteria</taxon>
        <taxon>Pseudomonadati</taxon>
        <taxon>Pseudomonadota</taxon>
        <taxon>Gammaproteobacteria</taxon>
        <taxon>Moraxellales</taxon>
        <taxon>Moraxellaceae</taxon>
        <taxon>Acinetobacter</taxon>
    </lineage>
</organism>
<sequence length="288" mass="34810">MSRLQGKDAQNIVKDKRGFTDREINWFWYHNQHFRHNPYVQYSSMLEKRQIVHAYFDLEKDGEYFLKSSLINKDKFLVNESYFSWIDKHDDRLLIFIINTIIKMNLTTPPIVKTINNYEYFLNLIDNLNINKDLKISQLIEARSTWSSHKSKSKDTEWIKDNDSKQIEWAWEYIKKGGYQPFFPTPPISEHQKYLYTLSTIDLIGHINNTEAKELFLIKMKKTWSQKKYRDEGKIKKPYHIPLTKVRHEELKKMSELFEKSIPDVLDFIIDKTYNECMRDNEDKLKEY</sequence>
<proteinExistence type="predicted"/>
<protein>
    <submittedName>
        <fullName evidence="1">Uncharacterized protein</fullName>
    </submittedName>
</protein>
<dbReference type="HOGENOM" id="CLU_905769_0_0_6"/>
<name>N9FLM7_9GAMM</name>
<gene>
    <name evidence="1" type="ORF">F934_00405</name>
</gene>
<dbReference type="OrthoDB" id="6713157at2"/>